<accession>A0A433D746</accession>
<proteinExistence type="predicted"/>
<gene>
    <name evidence="1" type="ORF">BC936DRAFT_146655</name>
</gene>
<reference evidence="1 2" key="1">
    <citation type="journal article" date="2018" name="New Phytol.">
        <title>Phylogenomics of Endogonaceae and evolution of mycorrhizas within Mucoromycota.</title>
        <authorList>
            <person name="Chang Y."/>
            <person name="Desiro A."/>
            <person name="Na H."/>
            <person name="Sandor L."/>
            <person name="Lipzen A."/>
            <person name="Clum A."/>
            <person name="Barry K."/>
            <person name="Grigoriev I.V."/>
            <person name="Martin F.M."/>
            <person name="Stajich J.E."/>
            <person name="Smith M.E."/>
            <person name="Bonito G."/>
            <person name="Spatafora J.W."/>
        </authorList>
    </citation>
    <scope>NUCLEOTIDE SEQUENCE [LARGE SCALE GENOMIC DNA]</scope>
    <source>
        <strain evidence="1 2">GMNB39</strain>
    </source>
</reference>
<evidence type="ECO:0000313" key="1">
    <source>
        <dbReference type="EMBL" id="RUP46674.1"/>
    </source>
</evidence>
<dbReference type="AlphaFoldDB" id="A0A433D746"/>
<organism evidence="1 2">
    <name type="scientific">Jimgerdemannia flammicorona</name>
    <dbReference type="NCBI Taxonomy" id="994334"/>
    <lineage>
        <taxon>Eukaryota</taxon>
        <taxon>Fungi</taxon>
        <taxon>Fungi incertae sedis</taxon>
        <taxon>Mucoromycota</taxon>
        <taxon>Mucoromycotina</taxon>
        <taxon>Endogonomycetes</taxon>
        <taxon>Endogonales</taxon>
        <taxon>Endogonaceae</taxon>
        <taxon>Jimgerdemannia</taxon>
    </lineage>
</organism>
<protein>
    <recommendedName>
        <fullName evidence="3">F-box domain-containing protein</fullName>
    </recommendedName>
</protein>
<dbReference type="CDD" id="cd09917">
    <property type="entry name" value="F-box_SF"/>
    <property type="match status" value="1"/>
</dbReference>
<comment type="caution">
    <text evidence="1">The sequence shown here is derived from an EMBL/GenBank/DDBJ whole genome shotgun (WGS) entry which is preliminary data.</text>
</comment>
<dbReference type="Proteomes" id="UP000268093">
    <property type="component" value="Unassembled WGS sequence"/>
</dbReference>
<dbReference type="OrthoDB" id="10652738at2759"/>
<sequence>MHPVANQPYRRLYITRAPSYLAFIHVPWKDSFNLKKDYEFLRHHLTHPCSPLLQLFSAEWAGKATAMLEEWINKQSNFAKLPTHMDFTKNFQEIAELDNMSTSYRFMYWLPDAVTDNDLDHAGPGFQKIALVLEASDSETKESTGPFGALFDKAVELHLRPEFHQSNPRHIFGLEKFATGEYRIFKKHKELTRGNRDPVATRVPKIPPEIVRMILVYALDADGTADLMPTIFCCRLVNRTWHDIATELIHSELEIPATSYRRFISSPQSYSLPHLRNLHLHHHIYRRQNCNSFVVDAGGAPTEADISFLVARSPCLEHLLVEGAVSRAEYYQPGRYFDHIFAHVLGHRPELERNLIRRLKDRVLSLASLRESAAHNKKDIARDLFASWRQTPLYFFCLSEPSDELLVALADVLHAMVEVGRLPEISGFMRERVAVGRATGMAGEEDWVDQGELAQEVVAGSDGHGVRSGARDVWD</sequence>
<name>A0A433D746_9FUNG</name>
<evidence type="ECO:0000313" key="2">
    <source>
        <dbReference type="Proteomes" id="UP000268093"/>
    </source>
</evidence>
<keyword evidence="2" id="KW-1185">Reference proteome</keyword>
<dbReference type="EMBL" id="RBNI01005469">
    <property type="protein sequence ID" value="RUP46674.1"/>
    <property type="molecule type" value="Genomic_DNA"/>
</dbReference>
<evidence type="ECO:0008006" key="3">
    <source>
        <dbReference type="Google" id="ProtNLM"/>
    </source>
</evidence>